<evidence type="ECO:0000259" key="4">
    <source>
        <dbReference type="Pfam" id="PF00135"/>
    </source>
</evidence>
<dbReference type="InterPro" id="IPR002018">
    <property type="entry name" value="CarbesteraseB"/>
</dbReference>
<keyword evidence="2 3" id="KW-0378">Hydrolase</keyword>
<dbReference type="GO" id="GO:0016787">
    <property type="term" value="F:hydrolase activity"/>
    <property type="evidence" value="ECO:0007669"/>
    <property type="project" value="UniProtKB-KW"/>
</dbReference>
<organism evidence="5 6">
    <name type="scientific">Tunturiibacter gelidiferens</name>
    <dbReference type="NCBI Taxonomy" id="3069689"/>
    <lineage>
        <taxon>Bacteria</taxon>
        <taxon>Pseudomonadati</taxon>
        <taxon>Acidobacteriota</taxon>
        <taxon>Terriglobia</taxon>
        <taxon>Terriglobales</taxon>
        <taxon>Acidobacteriaceae</taxon>
        <taxon>Tunturiibacter</taxon>
    </lineage>
</organism>
<dbReference type="Pfam" id="PF00135">
    <property type="entry name" value="COesterase"/>
    <property type="match status" value="1"/>
</dbReference>
<dbReference type="PROSITE" id="PS00941">
    <property type="entry name" value="CARBOXYLESTERASE_B_2"/>
    <property type="match status" value="1"/>
</dbReference>
<comment type="similarity">
    <text evidence="1 3">Belongs to the type-B carboxylesterase/lipase family.</text>
</comment>
<proteinExistence type="inferred from homology"/>
<feature type="chain" id="PRO_5041015065" description="Carboxylic ester hydrolase" evidence="3">
    <location>
        <begin position="35"/>
        <end position="520"/>
    </location>
</feature>
<dbReference type="InterPro" id="IPR029058">
    <property type="entry name" value="AB_hydrolase_fold"/>
</dbReference>
<name>A0A9X0U3H3_9BACT</name>
<dbReference type="InterPro" id="IPR006311">
    <property type="entry name" value="TAT_signal"/>
</dbReference>
<evidence type="ECO:0000313" key="6">
    <source>
        <dbReference type="Proteomes" id="UP000535182"/>
    </source>
</evidence>
<dbReference type="PANTHER" id="PTHR43142:SF1">
    <property type="entry name" value="CARBOXYLIC ESTER HYDROLASE"/>
    <property type="match status" value="1"/>
</dbReference>
<comment type="caution">
    <text evidence="5">The sequence shown here is derived from an EMBL/GenBank/DDBJ whole genome shotgun (WGS) entry which is preliminary data.</text>
</comment>
<dbReference type="EMBL" id="JACHEB010000004">
    <property type="protein sequence ID" value="MBB5328313.1"/>
    <property type="molecule type" value="Genomic_DNA"/>
</dbReference>
<dbReference type="Proteomes" id="UP000535182">
    <property type="component" value="Unassembled WGS sequence"/>
</dbReference>
<evidence type="ECO:0000256" key="1">
    <source>
        <dbReference type="ARBA" id="ARBA00005964"/>
    </source>
</evidence>
<reference evidence="5 6" key="1">
    <citation type="submission" date="2020-08" db="EMBL/GenBank/DDBJ databases">
        <title>Genomic Encyclopedia of Type Strains, Phase IV (KMG-V): Genome sequencing to study the core and pangenomes of soil and plant-associated prokaryotes.</title>
        <authorList>
            <person name="Whitman W."/>
        </authorList>
    </citation>
    <scope>NUCLEOTIDE SEQUENCE [LARGE SCALE GENOMIC DNA]</scope>
    <source>
        <strain evidence="5 6">X5P2</strain>
    </source>
</reference>
<feature type="domain" description="Carboxylesterase type B" evidence="4">
    <location>
        <begin position="40"/>
        <end position="516"/>
    </location>
</feature>
<evidence type="ECO:0000256" key="2">
    <source>
        <dbReference type="ARBA" id="ARBA00022801"/>
    </source>
</evidence>
<dbReference type="InterPro" id="IPR019826">
    <property type="entry name" value="Carboxylesterase_B_AS"/>
</dbReference>
<dbReference type="PANTHER" id="PTHR43142">
    <property type="entry name" value="CARBOXYLIC ESTER HYDROLASE"/>
    <property type="match status" value="1"/>
</dbReference>
<evidence type="ECO:0000256" key="3">
    <source>
        <dbReference type="RuleBase" id="RU361235"/>
    </source>
</evidence>
<dbReference type="PROSITE" id="PS00122">
    <property type="entry name" value="CARBOXYLESTERASE_B_1"/>
    <property type="match status" value="1"/>
</dbReference>
<sequence>MAAKIKPIPMITRRSFLVNGSLAAFASRTSSLFAAPDATSAVVRAPSGALRGESVDGVRVFRGVPFAEPPVGSLRFLPTVKVNRWKGERDATKFSAAPMQRKLLTVPHSEDCLYLNIWAPEGKGPFPVFVWIHGGGFTDGYAFEPTYDGTDFAREGIISISVEYRLGVFGFLDFEPLLGAQYAGTANNGLHDVMTALTWIQENIGAFGGDPARVTIGGESAGAKLTDILMGIPSAQPLFHQMISESGGAERVWARGASAGITKGFADIWQKQSGDAIASVKTAAGAGLIQAQQEFLDTWPQHFPLRAEIDGSFIPRLPVETIAGGSTRGKRLLIGTNREESAIFIGPHPRNDATAMQLGNTSVAKFDAVYQKYKEIYPQLSVEQRRIRAVTAEEYWIPSIRVAEAHLKGGSAYVYELEFAETSGKFAGDAYHSLDVGMVWNHPHKQVSDAASEAALGKQMHTAWAAFIRGETPAASGLPAWPQYDEQSRSTMIFGAKASRESRVEQGPQAAELALWNETL</sequence>
<dbReference type="SUPFAM" id="SSF53474">
    <property type="entry name" value="alpha/beta-Hydrolases"/>
    <property type="match status" value="1"/>
</dbReference>
<dbReference type="AlphaFoldDB" id="A0A9X0U3H3"/>
<keyword evidence="6" id="KW-1185">Reference proteome</keyword>
<evidence type="ECO:0000313" key="5">
    <source>
        <dbReference type="EMBL" id="MBB5328313.1"/>
    </source>
</evidence>
<dbReference type="EC" id="3.1.1.-" evidence="3"/>
<dbReference type="RefSeq" id="WP_260698150.1">
    <property type="nucleotide sequence ID" value="NZ_JACHEB010000004.1"/>
</dbReference>
<dbReference type="InterPro" id="IPR019819">
    <property type="entry name" value="Carboxylesterase_B_CS"/>
</dbReference>
<feature type="signal peptide" evidence="3">
    <location>
        <begin position="1"/>
        <end position="34"/>
    </location>
</feature>
<gene>
    <name evidence="5" type="ORF">HDF14_001923</name>
</gene>
<accession>A0A9X0U3H3</accession>
<protein>
    <recommendedName>
        <fullName evidence="3">Carboxylic ester hydrolase</fullName>
        <ecNumber evidence="3">3.1.1.-</ecNumber>
    </recommendedName>
</protein>
<keyword evidence="3" id="KW-0732">Signal</keyword>
<dbReference type="Gene3D" id="3.40.50.1820">
    <property type="entry name" value="alpha/beta hydrolase"/>
    <property type="match status" value="1"/>
</dbReference>
<dbReference type="PROSITE" id="PS51318">
    <property type="entry name" value="TAT"/>
    <property type="match status" value="1"/>
</dbReference>